<sequence length="634" mass="66619">MQLHGDQAQGGGLLELTSFTILPESHPWTTADQKSLDGGNSFHGNTKIGVVIYSTVDKKRKGEVIIGDLSKIISLAARIRTSHALAFKHAVGRDPRSGDVCCGFAYNSGSRDSSDPSLPRKLVFGSLTFNLSGGQLIQDAFHGTNGDKTSKDYDKWASGEEQNLVRRVWDVYKNGPPYPPLPAMPVNAWRNAECKALEDALYSYGAGLDGDCRRACLKCNIARPFAEVAATAATLLDMVTRVGQVCKARADELEKFRWGCKVCAFQKKGRCGTETAHRSCLSMSAPTALLCIRGSTTGPPFTTATCTTKSTPPRSCLNMSAHAAAEDAGAGRGAEGPFGMDRGTWEATIAVCEAVLEARKERTPAAAASVLARMNTWKRLASGWQRATKCLKERAALAAVIEVPAPDCTPVTADWVDGAELAVAVQSESPDAMNGAELTAAVQSVTPDADSVAADPDTAPTTATTAAAAAAASDPPSAATALAAAATADATNAAADIPTTTPTRSDAVDPAIEATTATPAAGDDAAAEGGGDKVLPPPELPTERTTFAAPQAMRGEMAAWWNGTSDTDLLRGSLRHGFSPWSQDMLQGQLEAIRTDETLSFFNKTRPSADAVAAAATAAAGRSPRCFVQLWRWR</sequence>
<feature type="region of interest" description="Disordered" evidence="1">
    <location>
        <begin position="447"/>
        <end position="470"/>
    </location>
</feature>
<evidence type="ECO:0000313" key="2">
    <source>
        <dbReference type="EMBL" id="CAD8698379.1"/>
    </source>
</evidence>
<gene>
    <name evidence="2" type="ORF">MANT1106_LOCUS1060</name>
</gene>
<reference evidence="2" key="1">
    <citation type="submission" date="2021-01" db="EMBL/GenBank/DDBJ databases">
        <authorList>
            <person name="Corre E."/>
            <person name="Pelletier E."/>
            <person name="Niang G."/>
            <person name="Scheremetjew M."/>
            <person name="Finn R."/>
            <person name="Kale V."/>
            <person name="Holt S."/>
            <person name="Cochrane G."/>
            <person name="Meng A."/>
            <person name="Brown T."/>
            <person name="Cohen L."/>
        </authorList>
    </citation>
    <scope>NUCLEOTIDE SEQUENCE</scope>
    <source>
        <strain evidence="2">SL-175</strain>
    </source>
</reference>
<dbReference type="EMBL" id="HBFC01002057">
    <property type="protein sequence ID" value="CAD8698379.1"/>
    <property type="molecule type" value="Transcribed_RNA"/>
</dbReference>
<name>A0A7S0X2D5_9CHLO</name>
<dbReference type="AlphaFoldDB" id="A0A7S0X2D5"/>
<evidence type="ECO:0000256" key="1">
    <source>
        <dbReference type="SAM" id="MobiDB-lite"/>
    </source>
</evidence>
<feature type="region of interest" description="Disordered" evidence="1">
    <location>
        <begin position="517"/>
        <end position="543"/>
    </location>
</feature>
<accession>A0A7S0X2D5</accession>
<organism evidence="2">
    <name type="scientific">Mantoniella antarctica</name>
    <dbReference type="NCBI Taxonomy" id="81844"/>
    <lineage>
        <taxon>Eukaryota</taxon>
        <taxon>Viridiplantae</taxon>
        <taxon>Chlorophyta</taxon>
        <taxon>Mamiellophyceae</taxon>
        <taxon>Mamiellales</taxon>
        <taxon>Mamiellaceae</taxon>
        <taxon>Mantoniella</taxon>
    </lineage>
</organism>
<protein>
    <submittedName>
        <fullName evidence="2">Uncharacterized protein</fullName>
    </submittedName>
</protein>
<proteinExistence type="predicted"/>